<dbReference type="SUPFAM" id="SSF53335">
    <property type="entry name" value="S-adenosyl-L-methionine-dependent methyltransferases"/>
    <property type="match status" value="1"/>
</dbReference>
<dbReference type="GO" id="GO:0008757">
    <property type="term" value="F:S-adenosylmethionine-dependent methyltransferase activity"/>
    <property type="evidence" value="ECO:0007669"/>
    <property type="project" value="InterPro"/>
</dbReference>
<dbReference type="OrthoDB" id="9791837at2"/>
<dbReference type="PANTHER" id="PTHR44942:SF4">
    <property type="entry name" value="METHYLTRANSFERASE TYPE 11 DOMAIN-CONTAINING PROTEIN"/>
    <property type="match status" value="1"/>
</dbReference>
<protein>
    <submittedName>
        <fullName evidence="5">Demethylmenaquinone methyltransferase</fullName>
    </submittedName>
</protein>
<keyword evidence="2 5" id="KW-0489">Methyltransferase</keyword>
<dbReference type="InterPro" id="IPR029063">
    <property type="entry name" value="SAM-dependent_MTases_sf"/>
</dbReference>
<dbReference type="EMBL" id="BBXV01000079">
    <property type="protein sequence ID" value="GAQ19889.1"/>
    <property type="molecule type" value="Genomic_DNA"/>
</dbReference>
<name>A0A0U9HF91_9BACI</name>
<accession>A0A0U9HF91</accession>
<dbReference type="PANTHER" id="PTHR44942">
    <property type="entry name" value="METHYLTRANSF_11 DOMAIN-CONTAINING PROTEIN"/>
    <property type="match status" value="1"/>
</dbReference>
<comment type="caution">
    <text evidence="5">The sequence shown here is derived from an EMBL/GenBank/DDBJ whole genome shotgun (WGS) entry which is preliminary data.</text>
</comment>
<organism evidence="5 6">
    <name type="scientific">Oceanobacillus picturae</name>
    <dbReference type="NCBI Taxonomy" id="171693"/>
    <lineage>
        <taxon>Bacteria</taxon>
        <taxon>Bacillati</taxon>
        <taxon>Bacillota</taxon>
        <taxon>Bacilli</taxon>
        <taxon>Bacillales</taxon>
        <taxon>Bacillaceae</taxon>
        <taxon>Oceanobacillus</taxon>
    </lineage>
</organism>
<keyword evidence="3 5" id="KW-0808">Transferase</keyword>
<sequence length="260" mass="29997">MAIHFHDERNKNSYTTRIADKQWITLIKQLLNGQWIQQAADIGCGGGIYSKALCTLGIPKVVGVDFSEPMLAAARDNCRGYPQIKFLHGNATALNIAPNKMDLVLERALIHHLSELKTSFTEVNRVLKKGGVFIIQDRTMEDVFKEGNEEHIRGWFFARFPHLKEIENARRFVSGEVRTALEETGFKIVEERKLLETRRVYKSKEALGEDLRKRTGRSILYELSDSQLQVLVDYISSRLPMQKEIREKDYWTVWKAVKIC</sequence>
<proteinExistence type="inferred from homology"/>
<reference evidence="6" key="1">
    <citation type="submission" date="2015-07" db="EMBL/GenBank/DDBJ databases">
        <title>Draft Genome Sequence of Oceanobacillus picturae Heshi-B3 that Was Isolated from Fermented Rice Bran with Aging Salted Mackerel, Which Was Named Heshiko as Traditional Fermented Seafood in Japan.</title>
        <authorList>
            <person name="Akuzawa S."/>
            <person name="Nakagawa J."/>
            <person name="Kanekatsu T."/>
            <person name="Kanesaki Y."/>
            <person name="Suzuki T."/>
        </authorList>
    </citation>
    <scope>NUCLEOTIDE SEQUENCE [LARGE SCALE GENOMIC DNA]</scope>
    <source>
        <strain evidence="6">Heshi-B3</strain>
    </source>
</reference>
<dbReference type="InterPro" id="IPR051052">
    <property type="entry name" value="Diverse_substrate_MTase"/>
</dbReference>
<dbReference type="Gene3D" id="3.40.50.150">
    <property type="entry name" value="Vaccinia Virus protein VP39"/>
    <property type="match status" value="1"/>
</dbReference>
<dbReference type="RefSeq" id="WP_058951379.1">
    <property type="nucleotide sequence ID" value="NZ_BBXV01000079.1"/>
</dbReference>
<evidence type="ECO:0000259" key="4">
    <source>
        <dbReference type="Pfam" id="PF08241"/>
    </source>
</evidence>
<dbReference type="Pfam" id="PF08241">
    <property type="entry name" value="Methyltransf_11"/>
    <property type="match status" value="1"/>
</dbReference>
<dbReference type="InterPro" id="IPR013216">
    <property type="entry name" value="Methyltransf_11"/>
</dbReference>
<evidence type="ECO:0000313" key="5">
    <source>
        <dbReference type="EMBL" id="GAQ19889.1"/>
    </source>
</evidence>
<evidence type="ECO:0000256" key="1">
    <source>
        <dbReference type="ARBA" id="ARBA00008361"/>
    </source>
</evidence>
<reference evidence="5 6" key="2">
    <citation type="journal article" date="2016" name="Genome Announc.">
        <title>Draft Genome Sequence of Oceanobacillus picturae Heshi-B3, Isolated from Fermented Rice Bran in a Traditional Japanese Seafood Dish.</title>
        <authorList>
            <person name="Akuzawa S."/>
            <person name="Nagaoka J."/>
            <person name="Kanekatsu M."/>
            <person name="Kanesaki Y."/>
            <person name="Suzuki T."/>
        </authorList>
    </citation>
    <scope>NUCLEOTIDE SEQUENCE [LARGE SCALE GENOMIC DNA]</scope>
    <source>
        <strain evidence="5 6">Heshi-B3</strain>
    </source>
</reference>
<dbReference type="Proteomes" id="UP000052946">
    <property type="component" value="Unassembled WGS sequence"/>
</dbReference>
<gene>
    <name evidence="5" type="ORF">OPHB3_3874</name>
</gene>
<dbReference type="CDD" id="cd02440">
    <property type="entry name" value="AdoMet_MTases"/>
    <property type="match status" value="1"/>
</dbReference>
<evidence type="ECO:0000313" key="6">
    <source>
        <dbReference type="Proteomes" id="UP000052946"/>
    </source>
</evidence>
<comment type="similarity">
    <text evidence="1">Belongs to the methyltransferase superfamily.</text>
</comment>
<evidence type="ECO:0000256" key="3">
    <source>
        <dbReference type="ARBA" id="ARBA00022679"/>
    </source>
</evidence>
<dbReference type="GO" id="GO:0032259">
    <property type="term" value="P:methylation"/>
    <property type="evidence" value="ECO:0007669"/>
    <property type="project" value="UniProtKB-KW"/>
</dbReference>
<evidence type="ECO:0000256" key="2">
    <source>
        <dbReference type="ARBA" id="ARBA00022603"/>
    </source>
</evidence>
<feature type="domain" description="Methyltransferase type 11" evidence="4">
    <location>
        <begin position="41"/>
        <end position="135"/>
    </location>
</feature>
<dbReference type="AlphaFoldDB" id="A0A0U9HF91"/>